<dbReference type="STRING" id="857293.CAAU_1677"/>
<evidence type="ECO:0000313" key="3">
    <source>
        <dbReference type="Proteomes" id="UP000007652"/>
    </source>
</evidence>
<dbReference type="eggNOG" id="ENOG5032U83">
    <property type="taxonomic scope" value="Bacteria"/>
</dbReference>
<keyword evidence="1" id="KW-0812">Transmembrane</keyword>
<dbReference type="RefSeq" id="WP_008909021.1">
    <property type="nucleotide sequence ID" value="NZ_CAKP01000089.1"/>
</dbReference>
<gene>
    <name evidence="2" type="ORF">CAAU_1677</name>
</gene>
<feature type="transmembrane region" description="Helical" evidence="1">
    <location>
        <begin position="138"/>
        <end position="156"/>
    </location>
</feature>
<name>I7J5H5_9CLOT</name>
<sequence length="160" mass="18472">MRRSPFLTFLAALIPGVGYMYLGLIRRGIQFLLLYLLIEPVFRIVGLSFLASIIKIPLWFYTFFDTFNVANKLDRGEIVYDSDIFGNGSFQIDGRWANFLNDKWILIAGWALVILGVLGVINKAFYGNEIYNLIRSYISTYFIPVIFIAIGAYLLYRNKR</sequence>
<protein>
    <submittedName>
        <fullName evidence="2">Membrane protein</fullName>
    </submittedName>
</protein>
<keyword evidence="1" id="KW-1133">Transmembrane helix</keyword>
<organism evidence="2 3">
    <name type="scientific">Caloramator australicus RC3</name>
    <dbReference type="NCBI Taxonomy" id="857293"/>
    <lineage>
        <taxon>Bacteria</taxon>
        <taxon>Bacillati</taxon>
        <taxon>Bacillota</taxon>
        <taxon>Clostridia</taxon>
        <taxon>Eubacteriales</taxon>
        <taxon>Clostridiaceae</taxon>
        <taxon>Caloramator</taxon>
    </lineage>
</organism>
<keyword evidence="1" id="KW-0472">Membrane</keyword>
<keyword evidence="3" id="KW-1185">Reference proteome</keyword>
<reference evidence="2 3" key="1">
    <citation type="journal article" date="2011" name="J. Bacteriol.">
        <title>Draft genome sequence of Caloramator australicus strain RC3T, a thermoanaerobe from the Great Artesian Basin of Australia.</title>
        <authorList>
            <person name="Ogg C.D."/>
            <person name="Patel B.K.C."/>
        </authorList>
    </citation>
    <scope>NUCLEOTIDE SEQUENCE [LARGE SCALE GENOMIC DNA]</scope>
    <source>
        <strain evidence="2 3">RC3</strain>
    </source>
</reference>
<accession>I7J5H5</accession>
<dbReference type="AlphaFoldDB" id="I7J5H5"/>
<feature type="transmembrane region" description="Helical" evidence="1">
    <location>
        <begin position="32"/>
        <end position="54"/>
    </location>
</feature>
<feature type="transmembrane region" description="Helical" evidence="1">
    <location>
        <begin position="104"/>
        <end position="126"/>
    </location>
</feature>
<comment type="caution">
    <text evidence="2">The sequence shown here is derived from an EMBL/GenBank/DDBJ whole genome shotgun (WGS) entry which is preliminary data.</text>
</comment>
<feature type="transmembrane region" description="Helical" evidence="1">
    <location>
        <begin position="6"/>
        <end position="25"/>
    </location>
</feature>
<evidence type="ECO:0000256" key="1">
    <source>
        <dbReference type="SAM" id="Phobius"/>
    </source>
</evidence>
<proteinExistence type="predicted"/>
<dbReference type="OrthoDB" id="82335at2"/>
<dbReference type="EMBL" id="CAKP01000089">
    <property type="protein sequence ID" value="CCJ33761.1"/>
    <property type="molecule type" value="Genomic_DNA"/>
</dbReference>
<evidence type="ECO:0000313" key="2">
    <source>
        <dbReference type="EMBL" id="CCJ33761.1"/>
    </source>
</evidence>
<dbReference type="Proteomes" id="UP000007652">
    <property type="component" value="Unassembled WGS sequence"/>
</dbReference>